<keyword evidence="3 8" id="KW-0812">Transmembrane</keyword>
<dbReference type="RefSeq" id="WP_189209148.1">
    <property type="nucleotide sequence ID" value="NZ_BMRB01000001.1"/>
</dbReference>
<dbReference type="EMBL" id="BMRB01000001">
    <property type="protein sequence ID" value="GGS20179.1"/>
    <property type="molecule type" value="Genomic_DNA"/>
</dbReference>
<organism evidence="10 11">
    <name type="scientific">Actinokineospora fastidiosa</name>
    <dbReference type="NCBI Taxonomy" id="1816"/>
    <lineage>
        <taxon>Bacteria</taxon>
        <taxon>Bacillati</taxon>
        <taxon>Actinomycetota</taxon>
        <taxon>Actinomycetes</taxon>
        <taxon>Pseudonocardiales</taxon>
        <taxon>Pseudonocardiaceae</taxon>
        <taxon>Actinokineospora</taxon>
    </lineage>
</organism>
<feature type="transmembrane region" description="Helical" evidence="8">
    <location>
        <begin position="54"/>
        <end position="72"/>
    </location>
</feature>
<keyword evidence="6 8" id="KW-0472">Membrane</keyword>
<dbReference type="Gene3D" id="1.10.287.70">
    <property type="match status" value="1"/>
</dbReference>
<feature type="transmembrane region" description="Helical" evidence="8">
    <location>
        <begin position="184"/>
        <end position="209"/>
    </location>
</feature>
<gene>
    <name evidence="10" type="ORF">GCM10010171_11030</name>
</gene>
<evidence type="ECO:0000256" key="5">
    <source>
        <dbReference type="ARBA" id="ARBA00023065"/>
    </source>
</evidence>
<dbReference type="GO" id="GO:0008076">
    <property type="term" value="C:voltage-gated potassium channel complex"/>
    <property type="evidence" value="ECO:0007669"/>
    <property type="project" value="InterPro"/>
</dbReference>
<keyword evidence="4 8" id="KW-1133">Transmembrane helix</keyword>
<accession>A0A918G619</accession>
<evidence type="ECO:0000313" key="10">
    <source>
        <dbReference type="EMBL" id="GGS20179.1"/>
    </source>
</evidence>
<keyword evidence="7" id="KW-0407">Ion channel</keyword>
<keyword evidence="2" id="KW-0813">Transport</keyword>
<reference evidence="10" key="1">
    <citation type="journal article" date="2014" name="Int. J. Syst. Evol. Microbiol.">
        <title>Complete genome sequence of Corynebacterium casei LMG S-19264T (=DSM 44701T), isolated from a smear-ripened cheese.</title>
        <authorList>
            <consortium name="US DOE Joint Genome Institute (JGI-PGF)"/>
            <person name="Walter F."/>
            <person name="Albersmeier A."/>
            <person name="Kalinowski J."/>
            <person name="Ruckert C."/>
        </authorList>
    </citation>
    <scope>NUCLEOTIDE SEQUENCE</scope>
    <source>
        <strain evidence="10">JCM 3276</strain>
    </source>
</reference>
<evidence type="ECO:0000259" key="9">
    <source>
        <dbReference type="Pfam" id="PF07885"/>
    </source>
</evidence>
<feature type="transmembrane region" description="Helical" evidence="8">
    <location>
        <begin position="153"/>
        <end position="172"/>
    </location>
</feature>
<protein>
    <submittedName>
        <fullName evidence="10">Ion transporter</fullName>
    </submittedName>
</protein>
<evidence type="ECO:0000256" key="8">
    <source>
        <dbReference type="SAM" id="Phobius"/>
    </source>
</evidence>
<keyword evidence="11" id="KW-1185">Reference proteome</keyword>
<dbReference type="Pfam" id="PF07885">
    <property type="entry name" value="Ion_trans_2"/>
    <property type="match status" value="1"/>
</dbReference>
<evidence type="ECO:0000313" key="11">
    <source>
        <dbReference type="Proteomes" id="UP000660680"/>
    </source>
</evidence>
<evidence type="ECO:0000256" key="7">
    <source>
        <dbReference type="ARBA" id="ARBA00023303"/>
    </source>
</evidence>
<evidence type="ECO:0000256" key="2">
    <source>
        <dbReference type="ARBA" id="ARBA00022448"/>
    </source>
</evidence>
<evidence type="ECO:0000256" key="4">
    <source>
        <dbReference type="ARBA" id="ARBA00022989"/>
    </source>
</evidence>
<dbReference type="PANTHER" id="PTHR11537">
    <property type="entry name" value="VOLTAGE-GATED POTASSIUM CHANNEL"/>
    <property type="match status" value="1"/>
</dbReference>
<evidence type="ECO:0000256" key="1">
    <source>
        <dbReference type="ARBA" id="ARBA00004141"/>
    </source>
</evidence>
<dbReference type="Gene3D" id="1.20.120.350">
    <property type="entry name" value="Voltage-gated potassium channels. Chain C"/>
    <property type="match status" value="1"/>
</dbReference>
<dbReference type="InterPro" id="IPR028325">
    <property type="entry name" value="VG_K_chnl"/>
</dbReference>
<keyword evidence="5" id="KW-0406">Ion transport</keyword>
<dbReference type="PRINTS" id="PR00169">
    <property type="entry name" value="KCHANNEL"/>
</dbReference>
<comment type="subcellular location">
    <subcellularLocation>
        <location evidence="1">Membrane</location>
        <topology evidence="1">Multi-pass membrane protein</topology>
    </subcellularLocation>
</comment>
<dbReference type="PANTHER" id="PTHR11537:SF254">
    <property type="entry name" value="POTASSIUM VOLTAGE-GATED CHANNEL PROTEIN SHAB"/>
    <property type="match status" value="1"/>
</dbReference>
<sequence>MSKQTDETEPAVSAWEARTDLALTTLALLFLGVYAWQVLDEGMDRGLHSVLEGTLWVIWVLFAADYVIRLSLARRKLRFVGRHILDLLAVALPMVRQLRALRLLTVLRVLNRRFGSGLRGRVGIYVAGTTLLIGLAAALAVLDAERRDPEANITTFGDALWWTLTTITTVGYGDRYPVTTEGRLIAATLMIGGIALIGVATGTIASWFLEKIAGAEDKDESTYAEVVAMRGELAALRAELAGVNRSGSSPP</sequence>
<feature type="transmembrane region" description="Helical" evidence="8">
    <location>
        <begin position="122"/>
        <end position="141"/>
    </location>
</feature>
<feature type="transmembrane region" description="Helical" evidence="8">
    <location>
        <begin position="21"/>
        <end position="39"/>
    </location>
</feature>
<dbReference type="SUPFAM" id="SSF81324">
    <property type="entry name" value="Voltage-gated potassium channels"/>
    <property type="match status" value="1"/>
</dbReference>
<name>A0A918G619_9PSEU</name>
<dbReference type="InterPro" id="IPR013099">
    <property type="entry name" value="K_chnl_dom"/>
</dbReference>
<dbReference type="AlphaFoldDB" id="A0A918G619"/>
<comment type="caution">
    <text evidence="10">The sequence shown here is derived from an EMBL/GenBank/DDBJ whole genome shotgun (WGS) entry which is preliminary data.</text>
</comment>
<reference evidence="10" key="2">
    <citation type="submission" date="2020-09" db="EMBL/GenBank/DDBJ databases">
        <authorList>
            <person name="Sun Q."/>
            <person name="Ohkuma M."/>
        </authorList>
    </citation>
    <scope>NUCLEOTIDE SEQUENCE</scope>
    <source>
        <strain evidence="10">JCM 3276</strain>
    </source>
</reference>
<proteinExistence type="predicted"/>
<dbReference type="GO" id="GO:0001508">
    <property type="term" value="P:action potential"/>
    <property type="evidence" value="ECO:0007669"/>
    <property type="project" value="TreeGrafter"/>
</dbReference>
<dbReference type="GO" id="GO:0005249">
    <property type="term" value="F:voltage-gated potassium channel activity"/>
    <property type="evidence" value="ECO:0007669"/>
    <property type="project" value="InterPro"/>
</dbReference>
<dbReference type="InterPro" id="IPR027359">
    <property type="entry name" value="Volt_channel_dom_sf"/>
</dbReference>
<dbReference type="Proteomes" id="UP000660680">
    <property type="component" value="Unassembled WGS sequence"/>
</dbReference>
<feature type="domain" description="Potassium channel" evidence="9">
    <location>
        <begin position="142"/>
        <end position="208"/>
    </location>
</feature>
<dbReference type="Gene3D" id="1.20.5.110">
    <property type="match status" value="1"/>
</dbReference>
<evidence type="ECO:0000256" key="3">
    <source>
        <dbReference type="ARBA" id="ARBA00022692"/>
    </source>
</evidence>
<evidence type="ECO:0000256" key="6">
    <source>
        <dbReference type="ARBA" id="ARBA00023136"/>
    </source>
</evidence>